<dbReference type="GO" id="GO:0016887">
    <property type="term" value="F:ATP hydrolysis activity"/>
    <property type="evidence" value="ECO:0007669"/>
    <property type="project" value="InterPro"/>
</dbReference>
<dbReference type="Pfam" id="PF00005">
    <property type="entry name" value="ABC_tran"/>
    <property type="match status" value="1"/>
</dbReference>
<dbReference type="PROSITE" id="PS00211">
    <property type="entry name" value="ABC_TRANSPORTER_1"/>
    <property type="match status" value="1"/>
</dbReference>
<dbReference type="SMART" id="SM00382">
    <property type="entry name" value="AAA"/>
    <property type="match status" value="1"/>
</dbReference>
<dbReference type="InterPro" id="IPR027417">
    <property type="entry name" value="P-loop_NTPase"/>
</dbReference>
<protein>
    <submittedName>
        <fullName evidence="6">ABC transporter, ATP-binding protein</fullName>
    </submittedName>
</protein>
<keyword evidence="4 6" id="KW-0067">ATP-binding</keyword>
<dbReference type="InterPro" id="IPR003439">
    <property type="entry name" value="ABC_transporter-like_ATP-bd"/>
</dbReference>
<evidence type="ECO:0000313" key="7">
    <source>
        <dbReference type="Proteomes" id="UP000016617"/>
    </source>
</evidence>
<dbReference type="PROSITE" id="PS50893">
    <property type="entry name" value="ABC_TRANSPORTER_2"/>
    <property type="match status" value="1"/>
</dbReference>
<gene>
    <name evidence="6" type="ORF">HMPREF1557_02225</name>
</gene>
<sequence>MSDLVKRRILMIKQVIISAHQLGKSFGEKNNQETIFSHLNLEIYQGDFTVIMGASGAGKSTLLYSLSGMDKPTEGEVYIDGTNITQMTSDQLAKFRRKQCGFVFQQIYLMQEQNLMDNVLIAGTLLTRKRKELLAQAKNLFAQVAISEQTQAKLPSQVSGGEAQRAGIVRAIINQPNILFADEPTGALNSANSDAVLDVFSSLHQGGQSIVMVTHDKKSALRGNRIIYLKDGKIFGECQFDEALGDKERQKKFDQFLLEMGW</sequence>
<evidence type="ECO:0000256" key="2">
    <source>
        <dbReference type="ARBA" id="ARBA00022448"/>
    </source>
</evidence>
<dbReference type="InterPro" id="IPR017871">
    <property type="entry name" value="ABC_transporter-like_CS"/>
</dbReference>
<evidence type="ECO:0000256" key="4">
    <source>
        <dbReference type="ARBA" id="ARBA00022840"/>
    </source>
</evidence>
<dbReference type="SUPFAM" id="SSF52540">
    <property type="entry name" value="P-loop containing nucleoside triphosphate hydrolases"/>
    <property type="match status" value="1"/>
</dbReference>
<proteinExistence type="inferred from homology"/>
<dbReference type="EMBL" id="AWVA01000127">
    <property type="protein sequence ID" value="ERJ73653.1"/>
    <property type="molecule type" value="Genomic_DNA"/>
</dbReference>
<dbReference type="PATRIC" id="fig|1227275.3.peg.1991"/>
<comment type="similarity">
    <text evidence="1">Belongs to the ABC transporter superfamily.</text>
</comment>
<accession>U2KFP7</accession>
<reference evidence="6 7" key="1">
    <citation type="submission" date="2013-06" db="EMBL/GenBank/DDBJ databases">
        <authorList>
            <person name="Weinstock G."/>
            <person name="Sodergren E."/>
            <person name="Lobos E.A."/>
            <person name="Fulton L."/>
            <person name="Fulton R."/>
            <person name="Courtney L."/>
            <person name="Fronick C."/>
            <person name="O'Laughlin M."/>
            <person name="Godfrey J."/>
            <person name="Wilson R.M."/>
            <person name="Miner T."/>
            <person name="Farmer C."/>
            <person name="Delehaunty K."/>
            <person name="Cordes M."/>
            <person name="Minx P."/>
            <person name="Tomlinson C."/>
            <person name="Chen J."/>
            <person name="Wollam A."/>
            <person name="Pepin K.H."/>
            <person name="Bhonagiri V."/>
            <person name="Zhang X."/>
            <person name="Warren W."/>
            <person name="Mitreva M."/>
            <person name="Mardis E.R."/>
            <person name="Wilson R.K."/>
        </authorList>
    </citation>
    <scope>NUCLEOTIDE SEQUENCE [LARGE SCALE GENOMIC DNA]</scope>
    <source>
        <strain evidence="6 7">W1703</strain>
    </source>
</reference>
<comment type="caution">
    <text evidence="6">The sequence shown here is derived from an EMBL/GenBank/DDBJ whole genome shotgun (WGS) entry which is preliminary data.</text>
</comment>
<dbReference type="HOGENOM" id="CLU_000604_1_22_9"/>
<dbReference type="AlphaFoldDB" id="U2KFP7"/>
<dbReference type="InterPro" id="IPR017911">
    <property type="entry name" value="MacB-like_ATP-bd"/>
</dbReference>
<evidence type="ECO:0000256" key="1">
    <source>
        <dbReference type="ARBA" id="ARBA00005417"/>
    </source>
</evidence>
<feature type="domain" description="ABC transporter" evidence="5">
    <location>
        <begin position="17"/>
        <end position="256"/>
    </location>
</feature>
<evidence type="ECO:0000313" key="6">
    <source>
        <dbReference type="EMBL" id="ERJ73653.1"/>
    </source>
</evidence>
<evidence type="ECO:0000256" key="3">
    <source>
        <dbReference type="ARBA" id="ARBA00022741"/>
    </source>
</evidence>
<dbReference type="PANTHER" id="PTHR42798">
    <property type="entry name" value="LIPOPROTEIN-RELEASING SYSTEM ATP-BINDING PROTEIN LOLD"/>
    <property type="match status" value="1"/>
</dbReference>
<name>U2KFP7_9STRE</name>
<keyword evidence="3" id="KW-0547">Nucleotide-binding</keyword>
<dbReference type="Gene3D" id="3.40.50.300">
    <property type="entry name" value="P-loop containing nucleotide triphosphate hydrolases"/>
    <property type="match status" value="1"/>
</dbReference>
<organism evidence="6 7">
    <name type="scientific">Streptococcus sobrinus W1703</name>
    <dbReference type="NCBI Taxonomy" id="1227275"/>
    <lineage>
        <taxon>Bacteria</taxon>
        <taxon>Bacillati</taxon>
        <taxon>Bacillota</taxon>
        <taxon>Bacilli</taxon>
        <taxon>Lactobacillales</taxon>
        <taxon>Streptococcaceae</taxon>
        <taxon>Streptococcus</taxon>
    </lineage>
</organism>
<dbReference type="CDD" id="cd03255">
    <property type="entry name" value="ABC_MJ0796_LolCDE_FtsE"/>
    <property type="match status" value="1"/>
</dbReference>
<dbReference type="Proteomes" id="UP000016617">
    <property type="component" value="Unassembled WGS sequence"/>
</dbReference>
<keyword evidence="2" id="KW-0813">Transport</keyword>
<dbReference type="GO" id="GO:0005524">
    <property type="term" value="F:ATP binding"/>
    <property type="evidence" value="ECO:0007669"/>
    <property type="project" value="UniProtKB-KW"/>
</dbReference>
<evidence type="ECO:0000259" key="5">
    <source>
        <dbReference type="PROSITE" id="PS50893"/>
    </source>
</evidence>
<dbReference type="InterPro" id="IPR003593">
    <property type="entry name" value="AAA+_ATPase"/>
</dbReference>
<dbReference type="PANTHER" id="PTHR42798:SF7">
    <property type="entry name" value="ALPHA-D-RIBOSE 1-METHYLPHOSPHONATE 5-TRIPHOSPHATE SYNTHASE SUBUNIT PHNL"/>
    <property type="match status" value="1"/>
</dbReference>